<evidence type="ECO:0000259" key="8">
    <source>
        <dbReference type="Pfam" id="PF07715"/>
    </source>
</evidence>
<feature type="chain" id="PRO_5045459400" evidence="6">
    <location>
        <begin position="33"/>
        <end position="950"/>
    </location>
</feature>
<sequence>MKKPPKPGRPLMRCGAGALLALTPLGAALAQATEPGATQQIEKVVITGSRVISNGDSSPSPVTVMRADELLASKPGATLAEALNSLPVFAGSRGATSNPTTSGSAAGGNGAANQLNLRNIGATRTLVLMDGKRVPPTLYNGVVDVDLIPQMFVERVDVVTGGVSAVYGSDAMSGVVNYIINRQFNGVRAEASYGLSALGDAGRASAGIAWGGNVAPGLHLEAGFEAREQDGIDHRTSRDWLTQWGVTGAGTTANPYVLQNNVRQKDFPFGGLITSGALAGQVFKTNGQLSPFVAGTSTGTTSLQLGGDGGYWDASLMSALSGRQFFGRADYQVSDSVRAHAQISGNLKTNTNWAETPQLAAVSLRRSNAFLPDAVRALMPAGESTFRFSKFMSDIPRANAVADAEQWVAMAGVEGKGAGLSWSVDVVHGRARLETALNNVINRQSLAAALDAVSSNGQVVCNIRVSNPGLADDCVPLNVFGPSAASAAAIDYVTDTVRFGSTTTMNDVSAQVSGSLFSTWAGPVTAALSGEWRELSFSSTSSSRPGDLVSCTGLTLNCTAGTVRNEYVFGETPQGVSQRVWEVAGELDVPLLKDAAFAKQLNLNAALRDTHYDTSGNYKTWKLGLDWHVLDALRFRVTRSRDIRAPTLYDLYAPTSIVQVRPTDLLTGLTPTVPQYDQSNPRLTAEIGNTTTVGLVWKPAPRLSLAVDAYRIRISDAVTQVAGSTTTFQQLCYASGGASTYCAMQTRPNGYTDTSAANAVTAWTTSYINIAEIETWGVDLEANVAGTLLNRPASLRVLTAWQPHVYYRQPGLATVDQGGVAFGALGLASTPSVRVSAFFRFKPTDAVSLELGQRWRSAMKLGGDPTQVWVNNHMASFATTSLNVAYDFGLSLGRHEGDAQVYLNVDNLFNRTPPPGAFSGNGTRAGLRDGFSPADDPRGRYFTVGARLLF</sequence>
<dbReference type="InterPro" id="IPR037066">
    <property type="entry name" value="Plug_dom_sf"/>
</dbReference>
<dbReference type="PANTHER" id="PTHR47234">
    <property type="match status" value="1"/>
</dbReference>
<evidence type="ECO:0000256" key="6">
    <source>
        <dbReference type="SAM" id="SignalP"/>
    </source>
</evidence>
<dbReference type="Pfam" id="PF00593">
    <property type="entry name" value="TonB_dep_Rec_b-barrel"/>
    <property type="match status" value="1"/>
</dbReference>
<dbReference type="RefSeq" id="WP_394396438.1">
    <property type="nucleotide sequence ID" value="NZ_JBIGHW010000003.1"/>
</dbReference>
<keyword evidence="5" id="KW-0798">TonB box</keyword>
<keyword evidence="10" id="KW-1185">Reference proteome</keyword>
<keyword evidence="3 5" id="KW-0472">Membrane</keyword>
<comment type="subcellular location">
    <subcellularLocation>
        <location evidence="1 5">Cell outer membrane</location>
    </subcellularLocation>
</comment>
<evidence type="ECO:0000256" key="2">
    <source>
        <dbReference type="ARBA" id="ARBA00009810"/>
    </source>
</evidence>
<comment type="similarity">
    <text evidence="2 5">Belongs to the TonB-dependent receptor family.</text>
</comment>
<feature type="signal peptide" evidence="6">
    <location>
        <begin position="1"/>
        <end position="32"/>
    </location>
</feature>
<evidence type="ECO:0000313" key="10">
    <source>
        <dbReference type="Proteomes" id="UP001606301"/>
    </source>
</evidence>
<evidence type="ECO:0000256" key="1">
    <source>
        <dbReference type="ARBA" id="ARBA00004442"/>
    </source>
</evidence>
<evidence type="ECO:0000256" key="4">
    <source>
        <dbReference type="ARBA" id="ARBA00023237"/>
    </source>
</evidence>
<dbReference type="PANTHER" id="PTHR47234:SF3">
    <property type="entry name" value="SECRETIN_TONB SHORT N-TERMINAL DOMAIN-CONTAINING PROTEIN"/>
    <property type="match status" value="1"/>
</dbReference>
<evidence type="ECO:0000256" key="3">
    <source>
        <dbReference type="ARBA" id="ARBA00023136"/>
    </source>
</evidence>
<dbReference type="SUPFAM" id="SSF56935">
    <property type="entry name" value="Porins"/>
    <property type="match status" value="1"/>
</dbReference>
<keyword evidence="6" id="KW-0732">Signal</keyword>
<keyword evidence="4" id="KW-0998">Cell outer membrane</keyword>
<organism evidence="9 10">
    <name type="scientific">Pelomonas margarita</name>
    <dbReference type="NCBI Taxonomy" id="3299031"/>
    <lineage>
        <taxon>Bacteria</taxon>
        <taxon>Pseudomonadati</taxon>
        <taxon>Pseudomonadota</taxon>
        <taxon>Betaproteobacteria</taxon>
        <taxon>Burkholderiales</taxon>
        <taxon>Sphaerotilaceae</taxon>
        <taxon>Roseateles</taxon>
    </lineage>
</organism>
<evidence type="ECO:0000256" key="5">
    <source>
        <dbReference type="RuleBase" id="RU003357"/>
    </source>
</evidence>
<dbReference type="Gene3D" id="2.40.170.20">
    <property type="entry name" value="TonB-dependent receptor, beta-barrel domain"/>
    <property type="match status" value="1"/>
</dbReference>
<reference evidence="9 10" key="1">
    <citation type="submission" date="2024-08" db="EMBL/GenBank/DDBJ databases">
        <authorList>
            <person name="Lu H."/>
        </authorList>
    </citation>
    <scope>NUCLEOTIDE SEQUENCE [LARGE SCALE GENOMIC DNA]</scope>
    <source>
        <strain evidence="9 10">LKC17W</strain>
    </source>
</reference>
<protein>
    <submittedName>
        <fullName evidence="9">TonB-dependent receptor domain-containing protein</fullName>
    </submittedName>
</protein>
<evidence type="ECO:0000259" key="7">
    <source>
        <dbReference type="Pfam" id="PF00593"/>
    </source>
</evidence>
<gene>
    <name evidence="9" type="ORF">ACG0Z3_06640</name>
</gene>
<keyword evidence="9" id="KW-0675">Receptor</keyword>
<dbReference type="InterPro" id="IPR036942">
    <property type="entry name" value="Beta-barrel_TonB_sf"/>
</dbReference>
<proteinExistence type="inferred from homology"/>
<feature type="domain" description="TonB-dependent receptor plug" evidence="8">
    <location>
        <begin position="57"/>
        <end position="175"/>
    </location>
</feature>
<evidence type="ECO:0000313" key="9">
    <source>
        <dbReference type="EMBL" id="MFG6440359.1"/>
    </source>
</evidence>
<accession>A0ABW7FF62</accession>
<dbReference type="InterPro" id="IPR000531">
    <property type="entry name" value="Beta-barrel_TonB"/>
</dbReference>
<dbReference type="InterPro" id="IPR012910">
    <property type="entry name" value="Plug_dom"/>
</dbReference>
<comment type="caution">
    <text evidence="9">The sequence shown here is derived from an EMBL/GenBank/DDBJ whole genome shotgun (WGS) entry which is preliminary data.</text>
</comment>
<dbReference type="Proteomes" id="UP001606301">
    <property type="component" value="Unassembled WGS sequence"/>
</dbReference>
<dbReference type="Gene3D" id="2.170.130.10">
    <property type="entry name" value="TonB-dependent receptor, plug domain"/>
    <property type="match status" value="1"/>
</dbReference>
<feature type="domain" description="TonB-dependent receptor-like beta-barrel" evidence="7">
    <location>
        <begin position="449"/>
        <end position="908"/>
    </location>
</feature>
<dbReference type="EMBL" id="JBIGHW010000003">
    <property type="protein sequence ID" value="MFG6440359.1"/>
    <property type="molecule type" value="Genomic_DNA"/>
</dbReference>
<dbReference type="Pfam" id="PF07715">
    <property type="entry name" value="Plug"/>
    <property type="match status" value="1"/>
</dbReference>
<name>A0ABW7FF62_9BURK</name>